<protein>
    <submittedName>
        <fullName evidence="9">Amino-acid carrier protein AlsT</fullName>
    </submittedName>
</protein>
<dbReference type="PANTHER" id="PTHR30330">
    <property type="entry name" value="AGSS FAMILY TRANSPORTER, SODIUM-ALANINE"/>
    <property type="match status" value="1"/>
</dbReference>
<evidence type="ECO:0000256" key="2">
    <source>
        <dbReference type="ARBA" id="ARBA00009261"/>
    </source>
</evidence>
<keyword evidence="4 8" id="KW-1003">Cell membrane</keyword>
<gene>
    <name evidence="9" type="primary">alsT</name>
    <name evidence="9" type="ORF">MFFC18_07060</name>
</gene>
<keyword evidence="6 8" id="KW-1133">Transmembrane helix</keyword>
<dbReference type="NCBIfam" id="TIGR00835">
    <property type="entry name" value="agcS"/>
    <property type="match status" value="1"/>
</dbReference>
<dbReference type="RefSeq" id="WP_075085211.1">
    <property type="nucleotide sequence ID" value="NZ_CP042912.1"/>
</dbReference>
<evidence type="ECO:0000256" key="7">
    <source>
        <dbReference type="ARBA" id="ARBA00023136"/>
    </source>
</evidence>
<keyword evidence="7 8" id="KW-0472">Membrane</keyword>
<comment type="subcellular location">
    <subcellularLocation>
        <location evidence="1 8">Cell membrane</location>
        <topology evidence="1 8">Multi-pass membrane protein</topology>
    </subcellularLocation>
</comment>
<feature type="transmembrane region" description="Helical" evidence="8">
    <location>
        <begin position="594"/>
        <end position="613"/>
    </location>
</feature>
<accession>A0A5B9P6P7</accession>
<evidence type="ECO:0000256" key="3">
    <source>
        <dbReference type="ARBA" id="ARBA00022448"/>
    </source>
</evidence>
<sequence>MILKNRFLHNRIQWPALTAMTFLLVSVFLTGTAFGQETPESDDSAGVAAEVKTDAENASAKDFMDDVNAKLEEVDAFVGENIVSPMAGVIFNGLWTGDYEQPKVDEAGQPVIDPVTGEQVIEKQEGWLGDGSVSVPFIVVWLFVGAVFFTLFMGFINVRGFWHAIRLTKGDYDNPDDHGEVTHFQALSSALSGTVGLGNIAGVAIAIGQGGPGATFWMILVGLLGMSTKFTECTLGQMYRREDKRGRVSGGPMRYLSAGLKEKGLGPLGSLLAVMFAILCIGGSFGGGNTFQISQSLDAIRTEAPILNQYSWIYGLIMAIAVGLVIVGGIKSIGKVASRIVPFMCAGYVLCVLYILGTRYTDIPAAFQSIWDGAFNFEAGYGAFLGCLVIGIKRAVFSNEAGTGSASIAHSAAKTDVPVREGYVALLEPFIDTVVVCTMTALVIIITGVISDKTQELSLDTIQKELSVTQIVEEQSVDVASLSRLDAEKLLIEANSSYDADGDGTLTVGDMVALDRGAYFTKQAFVEGGFEWFKWFLFLAIVLFAFSTCISWAYYGERCFTALFGDWSSGLFKILFLTFTFLGAVIAPTSIKDFSDMMILGMAFPNMLGMYFLSGNVRRHLNEYVSDLKAGKYDRN</sequence>
<feature type="transmembrane region" description="Helical" evidence="8">
    <location>
        <begin position="430"/>
        <end position="450"/>
    </location>
</feature>
<evidence type="ECO:0000313" key="10">
    <source>
        <dbReference type="Proteomes" id="UP000322214"/>
    </source>
</evidence>
<keyword evidence="8" id="KW-0769">Symport</keyword>
<feature type="transmembrane region" description="Helical" evidence="8">
    <location>
        <begin position="340"/>
        <end position="357"/>
    </location>
</feature>
<dbReference type="STRING" id="980251.GCA_001642875_02995"/>
<name>A0A5B9P6P7_9BACT</name>
<feature type="transmembrane region" description="Helical" evidence="8">
    <location>
        <begin position="567"/>
        <end position="587"/>
    </location>
</feature>
<dbReference type="Pfam" id="PF01235">
    <property type="entry name" value="Na_Ala_symp"/>
    <property type="match status" value="1"/>
</dbReference>
<dbReference type="EMBL" id="CP042912">
    <property type="protein sequence ID" value="QEG20855.1"/>
    <property type="molecule type" value="Genomic_DNA"/>
</dbReference>
<feature type="transmembrane region" description="Helical" evidence="8">
    <location>
        <begin position="535"/>
        <end position="555"/>
    </location>
</feature>
<dbReference type="PROSITE" id="PS00018">
    <property type="entry name" value="EF_HAND_1"/>
    <property type="match status" value="1"/>
</dbReference>
<dbReference type="GO" id="GO:0005283">
    <property type="term" value="F:amino acid:sodium symporter activity"/>
    <property type="evidence" value="ECO:0007669"/>
    <property type="project" value="InterPro"/>
</dbReference>
<dbReference type="PRINTS" id="PR00175">
    <property type="entry name" value="NAALASMPORT"/>
</dbReference>
<dbReference type="AlphaFoldDB" id="A0A5B9P6P7"/>
<feature type="transmembrane region" description="Helical" evidence="8">
    <location>
        <begin position="271"/>
        <end position="291"/>
    </location>
</feature>
<keyword evidence="10" id="KW-1185">Reference proteome</keyword>
<organism evidence="9 10">
    <name type="scientific">Mariniblastus fucicola</name>
    <dbReference type="NCBI Taxonomy" id="980251"/>
    <lineage>
        <taxon>Bacteria</taxon>
        <taxon>Pseudomonadati</taxon>
        <taxon>Planctomycetota</taxon>
        <taxon>Planctomycetia</taxon>
        <taxon>Pirellulales</taxon>
        <taxon>Pirellulaceae</taxon>
        <taxon>Mariniblastus</taxon>
    </lineage>
</organism>
<dbReference type="PANTHER" id="PTHR30330:SF3">
    <property type="entry name" value="TRANSCRIPTIONAL REGULATOR, LRP FAMILY"/>
    <property type="match status" value="1"/>
</dbReference>
<evidence type="ECO:0000256" key="8">
    <source>
        <dbReference type="RuleBase" id="RU363064"/>
    </source>
</evidence>
<dbReference type="Gene3D" id="1.20.1740.10">
    <property type="entry name" value="Amino acid/polyamine transporter I"/>
    <property type="match status" value="1"/>
</dbReference>
<feature type="transmembrane region" description="Helical" evidence="8">
    <location>
        <begin position="311"/>
        <end position="328"/>
    </location>
</feature>
<keyword evidence="5 8" id="KW-0812">Transmembrane</keyword>
<evidence type="ECO:0000256" key="1">
    <source>
        <dbReference type="ARBA" id="ARBA00004651"/>
    </source>
</evidence>
<evidence type="ECO:0000256" key="5">
    <source>
        <dbReference type="ARBA" id="ARBA00022692"/>
    </source>
</evidence>
<evidence type="ECO:0000256" key="6">
    <source>
        <dbReference type="ARBA" id="ARBA00022989"/>
    </source>
</evidence>
<evidence type="ECO:0000256" key="4">
    <source>
        <dbReference type="ARBA" id="ARBA00022475"/>
    </source>
</evidence>
<proteinExistence type="inferred from homology"/>
<dbReference type="KEGG" id="mff:MFFC18_07060"/>
<keyword evidence="3 8" id="KW-0813">Transport</keyword>
<dbReference type="Proteomes" id="UP000322214">
    <property type="component" value="Chromosome"/>
</dbReference>
<dbReference type="OrthoDB" id="9804874at2"/>
<feature type="transmembrane region" description="Helical" evidence="8">
    <location>
        <begin position="135"/>
        <end position="156"/>
    </location>
</feature>
<evidence type="ECO:0000313" key="9">
    <source>
        <dbReference type="EMBL" id="QEG20855.1"/>
    </source>
</evidence>
<dbReference type="InterPro" id="IPR001463">
    <property type="entry name" value="Na/Ala_symport"/>
</dbReference>
<dbReference type="InterPro" id="IPR018247">
    <property type="entry name" value="EF_Hand_1_Ca_BS"/>
</dbReference>
<dbReference type="GO" id="GO:0005886">
    <property type="term" value="C:plasma membrane"/>
    <property type="evidence" value="ECO:0007669"/>
    <property type="project" value="UniProtKB-SubCell"/>
</dbReference>
<reference evidence="9 10" key="1">
    <citation type="submission" date="2019-08" db="EMBL/GenBank/DDBJ databases">
        <title>Deep-cultivation of Planctomycetes and their phenomic and genomic characterization uncovers novel biology.</title>
        <authorList>
            <person name="Wiegand S."/>
            <person name="Jogler M."/>
            <person name="Boedeker C."/>
            <person name="Pinto D."/>
            <person name="Vollmers J."/>
            <person name="Rivas-Marin E."/>
            <person name="Kohn T."/>
            <person name="Peeters S.H."/>
            <person name="Heuer A."/>
            <person name="Rast P."/>
            <person name="Oberbeckmann S."/>
            <person name="Bunk B."/>
            <person name="Jeske O."/>
            <person name="Meyerdierks A."/>
            <person name="Storesund J.E."/>
            <person name="Kallscheuer N."/>
            <person name="Luecker S."/>
            <person name="Lage O.M."/>
            <person name="Pohl T."/>
            <person name="Merkel B.J."/>
            <person name="Hornburger P."/>
            <person name="Mueller R.-W."/>
            <person name="Bruemmer F."/>
            <person name="Labrenz M."/>
            <person name="Spormann A.M."/>
            <person name="Op den Camp H."/>
            <person name="Overmann J."/>
            <person name="Amann R."/>
            <person name="Jetten M.S.M."/>
            <person name="Mascher T."/>
            <person name="Medema M.H."/>
            <person name="Devos D.P."/>
            <person name="Kaster A.-K."/>
            <person name="Ovreas L."/>
            <person name="Rohde M."/>
            <person name="Galperin M.Y."/>
            <person name="Jogler C."/>
        </authorList>
    </citation>
    <scope>NUCLEOTIDE SEQUENCE [LARGE SCALE GENOMIC DNA]</scope>
    <source>
        <strain evidence="9 10">FC18</strain>
    </source>
</reference>
<comment type="similarity">
    <text evidence="2 8">Belongs to the alanine or glycine:cation symporter (AGCS) (TC 2.A.25) family.</text>
</comment>